<dbReference type="AlphaFoldDB" id="A0A412YNB5"/>
<dbReference type="Proteomes" id="UP000429838">
    <property type="component" value="Unassembled WGS sequence"/>
</dbReference>
<evidence type="ECO:0000256" key="3">
    <source>
        <dbReference type="ARBA" id="ARBA00022679"/>
    </source>
</evidence>
<dbReference type="PANTHER" id="PTHR11929">
    <property type="entry name" value="ALPHA- 1,3 -FUCOSYLTRANSFERASE"/>
    <property type="match status" value="1"/>
</dbReference>
<accession>A0A412YNB5</accession>
<dbReference type="EMBL" id="VWAQ01000008">
    <property type="protein sequence ID" value="KAA5207595.1"/>
    <property type="molecule type" value="Genomic_DNA"/>
</dbReference>
<evidence type="ECO:0000313" key="6">
    <source>
        <dbReference type="EMBL" id="KAA5207595.1"/>
    </source>
</evidence>
<dbReference type="Pfam" id="PF00852">
    <property type="entry name" value="Glyco_transf_10"/>
    <property type="match status" value="1"/>
</dbReference>
<dbReference type="InterPro" id="IPR001503">
    <property type="entry name" value="Glyco_trans_10"/>
</dbReference>
<gene>
    <name evidence="7" type="ORF">DWW08_02875</name>
    <name evidence="6" type="ORF">F2Z25_11545</name>
</gene>
<sequence length="327" mass="39341">MKNKFINKYTYWKNIIQIRHNALKATHNHQVRLYNWCNVCKQDYWLIDFIEKRDLLKNNPKARIGLYSIFAPMWLNYLDRSDIRIFVERENLHKETMQQWLHRFLDDKRIDLSLGFDEINHPQYMRFPFWIMWNVFSPTATHNEIKQQIEQMNSPKNHAYENRKFCSFLCSHDDTGRKKIFNQLCNIDKVDCDGHLFHNNDELKLKYGDDKLKYLTHYRFNLTPENSNYDGYVTEKLFEAIYAGCVPIYHGSDNRPEPNVLNQEAIVFFEMGKENNDAIKLIDELNADKKKYMDFACQKRFITGADEIIWGYYVTLENKIKEIVTNI</sequence>
<dbReference type="InterPro" id="IPR038577">
    <property type="entry name" value="GT10-like_C_sf"/>
</dbReference>
<dbReference type="Pfam" id="PF18025">
    <property type="entry name" value="FucT_N"/>
    <property type="match status" value="1"/>
</dbReference>
<dbReference type="InterPro" id="IPR041058">
    <property type="entry name" value="FucT_N"/>
</dbReference>
<comment type="caution">
    <text evidence="7">The sequence shown here is derived from an EMBL/GenBank/DDBJ whole genome shotgun (WGS) entry which is preliminary data.</text>
</comment>
<comment type="similarity">
    <text evidence="1">Belongs to the glycosyltransferase 10 family.</text>
</comment>
<keyword evidence="2" id="KW-0328">Glycosyltransferase</keyword>
<dbReference type="RefSeq" id="WP_032565970.1">
    <property type="nucleotide sequence ID" value="NZ_JACENG010000016.1"/>
</dbReference>
<reference evidence="6 9" key="2">
    <citation type="journal article" date="2019" name="Nat. Med.">
        <title>A library of human gut bacterial isolates paired with longitudinal multiomics data enables mechanistic microbiome research.</title>
        <authorList>
            <person name="Poyet M."/>
            <person name="Groussin M."/>
            <person name="Gibbons S.M."/>
            <person name="Avila-Pacheco J."/>
            <person name="Jiang X."/>
            <person name="Kearney S.M."/>
            <person name="Perrotta A.R."/>
            <person name="Berdy B."/>
            <person name="Zhao S."/>
            <person name="Lieberman T.D."/>
            <person name="Swanson P.K."/>
            <person name="Smith M."/>
            <person name="Roesemann S."/>
            <person name="Alexander J.E."/>
            <person name="Rich S.A."/>
            <person name="Livny J."/>
            <person name="Vlamakis H."/>
            <person name="Clish C."/>
            <person name="Bullock K."/>
            <person name="Deik A."/>
            <person name="Scott J."/>
            <person name="Pierce K.A."/>
            <person name="Xavier R.J."/>
            <person name="Alm E.J."/>
        </authorList>
    </citation>
    <scope>NUCLEOTIDE SEQUENCE [LARGE SCALE GENOMIC DNA]</scope>
    <source>
        <strain evidence="6 9">BIOML-A1</strain>
    </source>
</reference>
<name>A0A412YNB5_BACFG</name>
<evidence type="ECO:0000259" key="5">
    <source>
        <dbReference type="Pfam" id="PF18025"/>
    </source>
</evidence>
<reference evidence="7 8" key="1">
    <citation type="submission" date="2018-08" db="EMBL/GenBank/DDBJ databases">
        <title>A genome reference for cultivated species of the human gut microbiota.</title>
        <authorList>
            <person name="Zou Y."/>
            <person name="Xue W."/>
            <person name="Luo G."/>
        </authorList>
    </citation>
    <scope>NUCLEOTIDE SEQUENCE [LARGE SCALE GENOMIC DNA]</scope>
    <source>
        <strain evidence="7 8">AF14-26</strain>
    </source>
</reference>
<dbReference type="GO" id="GO:0046920">
    <property type="term" value="F:alpha-(1-&gt;3)-fucosyltransferase activity"/>
    <property type="evidence" value="ECO:0007669"/>
    <property type="project" value="TreeGrafter"/>
</dbReference>
<dbReference type="Proteomes" id="UP000286270">
    <property type="component" value="Unassembled WGS sequence"/>
</dbReference>
<feature type="domain" description="Alpha-(1,3)-fucosyltransferase FucT N-terminal" evidence="5">
    <location>
        <begin position="35"/>
        <end position="132"/>
    </location>
</feature>
<dbReference type="EMBL" id="QRZH01000002">
    <property type="protein sequence ID" value="RGV58879.1"/>
    <property type="molecule type" value="Genomic_DNA"/>
</dbReference>
<protein>
    <submittedName>
        <fullName evidence="7">Uncharacterized protein</fullName>
    </submittedName>
</protein>
<dbReference type="InterPro" id="IPR055270">
    <property type="entry name" value="Glyco_tran_10_C"/>
</dbReference>
<dbReference type="SUPFAM" id="SSF53756">
    <property type="entry name" value="UDP-Glycosyltransferase/glycogen phosphorylase"/>
    <property type="match status" value="1"/>
</dbReference>
<feature type="domain" description="Fucosyltransferase C-terminal" evidence="4">
    <location>
        <begin position="170"/>
        <end position="295"/>
    </location>
</feature>
<dbReference type="GO" id="GO:0016020">
    <property type="term" value="C:membrane"/>
    <property type="evidence" value="ECO:0007669"/>
    <property type="project" value="InterPro"/>
</dbReference>
<evidence type="ECO:0000313" key="8">
    <source>
        <dbReference type="Proteomes" id="UP000286270"/>
    </source>
</evidence>
<evidence type="ECO:0000313" key="7">
    <source>
        <dbReference type="EMBL" id="RGV58879.1"/>
    </source>
</evidence>
<evidence type="ECO:0000313" key="9">
    <source>
        <dbReference type="Proteomes" id="UP000429838"/>
    </source>
</evidence>
<evidence type="ECO:0000256" key="2">
    <source>
        <dbReference type="ARBA" id="ARBA00022676"/>
    </source>
</evidence>
<dbReference type="PANTHER" id="PTHR11929:SF194">
    <property type="entry name" value="ALPHA-(1,3)-FUCOSYLTRANSFERASE 10"/>
    <property type="match status" value="1"/>
</dbReference>
<evidence type="ECO:0000256" key="1">
    <source>
        <dbReference type="ARBA" id="ARBA00008919"/>
    </source>
</evidence>
<keyword evidence="3" id="KW-0808">Transferase</keyword>
<dbReference type="Gene3D" id="3.40.50.11660">
    <property type="entry name" value="Glycosyl transferase family 10, C-terminal domain"/>
    <property type="match status" value="1"/>
</dbReference>
<evidence type="ECO:0000259" key="4">
    <source>
        <dbReference type="Pfam" id="PF00852"/>
    </source>
</evidence>
<organism evidence="7 8">
    <name type="scientific">Bacteroides fragilis</name>
    <dbReference type="NCBI Taxonomy" id="817"/>
    <lineage>
        <taxon>Bacteria</taxon>
        <taxon>Pseudomonadati</taxon>
        <taxon>Bacteroidota</taxon>
        <taxon>Bacteroidia</taxon>
        <taxon>Bacteroidales</taxon>
        <taxon>Bacteroidaceae</taxon>
        <taxon>Bacteroides</taxon>
    </lineage>
</organism>
<proteinExistence type="inferred from homology"/>